<accession>A0ABV1M094</accession>
<sequence>MEILVQLDGKPLAASHAYARALAISLFTWRRAEQGDPVDDDWQGWWAEGLDAALPAGIGSRLWLLSRRRLDADAQRDAHDYTREALQWWLDSKQASAVDVMVSRLGDDGLAIRVVITLRSGKTLTADLSDIWSLTHGV</sequence>
<dbReference type="EMBL" id="JBEFLD010000002">
    <property type="protein sequence ID" value="MEQ6289629.1"/>
    <property type="molecule type" value="Genomic_DNA"/>
</dbReference>
<dbReference type="InterPro" id="IPR010877">
    <property type="entry name" value="Phage_Mu_Gp46"/>
</dbReference>
<reference evidence="1" key="1">
    <citation type="submission" date="2024-06" db="EMBL/GenBank/DDBJ databases">
        <title>Genome sequence of Vogesella sp. MAHUQ-64.</title>
        <authorList>
            <person name="Huq M.A."/>
        </authorList>
    </citation>
    <scope>NUCLEOTIDE SEQUENCE</scope>
    <source>
        <strain evidence="1">MAHUQ-64</strain>
    </source>
</reference>
<dbReference type="Pfam" id="PF07409">
    <property type="entry name" value="GP46"/>
    <property type="match status" value="1"/>
</dbReference>
<gene>
    <name evidence="1" type="ORF">ABNW52_03270</name>
</gene>
<proteinExistence type="predicted"/>
<evidence type="ECO:0000313" key="2">
    <source>
        <dbReference type="Proteomes" id="UP001433638"/>
    </source>
</evidence>
<protein>
    <submittedName>
        <fullName evidence="1">Phage GP46 family protein</fullName>
    </submittedName>
</protein>
<evidence type="ECO:0000313" key="1">
    <source>
        <dbReference type="EMBL" id="MEQ6289629.1"/>
    </source>
</evidence>
<name>A0ABV1M094_9NEIS</name>
<keyword evidence="2" id="KW-1185">Reference proteome</keyword>
<dbReference type="Proteomes" id="UP001433638">
    <property type="component" value="Unassembled WGS sequence"/>
</dbReference>
<dbReference type="RefSeq" id="WP_349583955.1">
    <property type="nucleotide sequence ID" value="NZ_JBEFLD010000002.1"/>
</dbReference>
<comment type="caution">
    <text evidence="1">The sequence shown here is derived from an EMBL/GenBank/DDBJ whole genome shotgun (WGS) entry which is preliminary data.</text>
</comment>
<organism evidence="1 2">
    <name type="scientific">Vogesella oryzagri</name>
    <dbReference type="NCBI Taxonomy" id="3160864"/>
    <lineage>
        <taxon>Bacteria</taxon>
        <taxon>Pseudomonadati</taxon>
        <taxon>Pseudomonadota</taxon>
        <taxon>Betaproteobacteria</taxon>
        <taxon>Neisseriales</taxon>
        <taxon>Chromobacteriaceae</taxon>
        <taxon>Vogesella</taxon>
    </lineage>
</organism>